<evidence type="ECO:0000313" key="13">
    <source>
        <dbReference type="Proteomes" id="UP000287766"/>
    </source>
</evidence>
<dbReference type="InterPro" id="IPR036837">
    <property type="entry name" value="Cation_efflux_CTD_sf"/>
</dbReference>
<dbReference type="RefSeq" id="WP_169930937.1">
    <property type="nucleotide sequence ID" value="NZ_PIPR01000001.1"/>
</dbReference>
<feature type="transmembrane region" description="Helical" evidence="9">
    <location>
        <begin position="24"/>
        <end position="44"/>
    </location>
</feature>
<keyword evidence="3" id="KW-0813">Transport</keyword>
<dbReference type="InterPro" id="IPR027469">
    <property type="entry name" value="Cation_efflux_TMD_sf"/>
</dbReference>
<dbReference type="GO" id="GO:0005886">
    <property type="term" value="C:plasma membrane"/>
    <property type="evidence" value="ECO:0007669"/>
    <property type="project" value="TreeGrafter"/>
</dbReference>
<evidence type="ECO:0000256" key="2">
    <source>
        <dbReference type="ARBA" id="ARBA00008873"/>
    </source>
</evidence>
<evidence type="ECO:0000256" key="3">
    <source>
        <dbReference type="ARBA" id="ARBA00022448"/>
    </source>
</evidence>
<evidence type="ECO:0000259" key="10">
    <source>
        <dbReference type="Pfam" id="PF01545"/>
    </source>
</evidence>
<keyword evidence="5" id="KW-0864">Zinc transport</keyword>
<keyword evidence="6 9" id="KW-1133">Transmembrane helix</keyword>
<dbReference type="Pfam" id="PF16916">
    <property type="entry name" value="ZT_dimer"/>
    <property type="match status" value="1"/>
</dbReference>
<gene>
    <name evidence="12" type="ORF">CWE22_08745</name>
</gene>
<reference evidence="13" key="1">
    <citation type="journal article" date="2018" name="Front. Microbiol.">
        <title>Genome-Based Analysis Reveals the Taxonomy and Diversity of the Family Idiomarinaceae.</title>
        <authorList>
            <person name="Liu Y."/>
            <person name="Lai Q."/>
            <person name="Shao Z."/>
        </authorList>
    </citation>
    <scope>NUCLEOTIDE SEQUENCE [LARGE SCALE GENOMIC DNA]</scope>
    <source>
        <strain evidence="13">KYW314</strain>
    </source>
</reference>
<feature type="domain" description="Cation efflux protein cytoplasmic" evidence="11">
    <location>
        <begin position="217"/>
        <end position="289"/>
    </location>
</feature>
<dbReference type="Proteomes" id="UP000287766">
    <property type="component" value="Unassembled WGS sequence"/>
</dbReference>
<evidence type="ECO:0000256" key="7">
    <source>
        <dbReference type="ARBA" id="ARBA00023065"/>
    </source>
</evidence>
<comment type="caution">
    <text evidence="12">The sequence shown here is derived from an EMBL/GenBank/DDBJ whole genome shotgun (WGS) entry which is preliminary data.</text>
</comment>
<evidence type="ECO:0000256" key="6">
    <source>
        <dbReference type="ARBA" id="ARBA00022989"/>
    </source>
</evidence>
<dbReference type="PANTHER" id="PTHR11562">
    <property type="entry name" value="CATION EFFLUX PROTEIN/ ZINC TRANSPORTER"/>
    <property type="match status" value="1"/>
</dbReference>
<keyword evidence="7" id="KW-0406">Ion transport</keyword>
<evidence type="ECO:0000256" key="9">
    <source>
        <dbReference type="SAM" id="Phobius"/>
    </source>
</evidence>
<feature type="transmembrane region" description="Helical" evidence="9">
    <location>
        <begin position="164"/>
        <end position="182"/>
    </location>
</feature>
<dbReference type="PANTHER" id="PTHR11562:SF17">
    <property type="entry name" value="RE54080P-RELATED"/>
    <property type="match status" value="1"/>
</dbReference>
<evidence type="ECO:0000256" key="4">
    <source>
        <dbReference type="ARBA" id="ARBA00022692"/>
    </source>
</evidence>
<proteinExistence type="inferred from homology"/>
<dbReference type="InterPro" id="IPR027470">
    <property type="entry name" value="Cation_efflux_CTD"/>
</dbReference>
<organism evidence="12 13">
    <name type="scientific">Pseudidiomarina aestuarii</name>
    <dbReference type="NCBI Taxonomy" id="624146"/>
    <lineage>
        <taxon>Bacteria</taxon>
        <taxon>Pseudomonadati</taxon>
        <taxon>Pseudomonadota</taxon>
        <taxon>Gammaproteobacteria</taxon>
        <taxon>Alteromonadales</taxon>
        <taxon>Idiomarinaceae</taxon>
        <taxon>Pseudidiomarina</taxon>
    </lineage>
</organism>
<dbReference type="InterPro" id="IPR050681">
    <property type="entry name" value="CDF/SLC30A"/>
</dbReference>
<dbReference type="GO" id="GO:0005385">
    <property type="term" value="F:zinc ion transmembrane transporter activity"/>
    <property type="evidence" value="ECO:0007669"/>
    <property type="project" value="TreeGrafter"/>
</dbReference>
<comment type="similarity">
    <text evidence="2">Belongs to the cation diffusion facilitator (CDF) transporter (TC 2.A.4) family. SLC30A subfamily.</text>
</comment>
<evidence type="ECO:0000256" key="5">
    <source>
        <dbReference type="ARBA" id="ARBA00022906"/>
    </source>
</evidence>
<dbReference type="InterPro" id="IPR058533">
    <property type="entry name" value="Cation_efflux_TM"/>
</dbReference>
<feature type="transmembrane region" description="Helical" evidence="9">
    <location>
        <begin position="126"/>
        <end position="143"/>
    </location>
</feature>
<keyword evidence="5" id="KW-0862">Zinc</keyword>
<feature type="domain" description="Cation efflux protein transmembrane" evidence="10">
    <location>
        <begin position="27"/>
        <end position="212"/>
    </location>
</feature>
<evidence type="ECO:0000256" key="8">
    <source>
        <dbReference type="ARBA" id="ARBA00023136"/>
    </source>
</evidence>
<keyword evidence="4 9" id="KW-0812">Transmembrane</keyword>
<accession>A0A7Z6ZVR3</accession>
<dbReference type="AlphaFoldDB" id="A0A7Z6ZVR3"/>
<dbReference type="Pfam" id="PF01545">
    <property type="entry name" value="Cation_efflux"/>
    <property type="match status" value="1"/>
</dbReference>
<keyword evidence="13" id="KW-1185">Reference proteome</keyword>
<feature type="transmembrane region" description="Helical" evidence="9">
    <location>
        <begin position="188"/>
        <end position="206"/>
    </location>
</feature>
<sequence>MSSHHHHHHGGHHHHHHDAASGRIGWAFVINLCFTIIEFIGGILTNSTAIMADAIHDLGDSLALGSAWLLQKLGQKDANQSLTYGYRRLSLVAAFINAVVLVVGSIVILTIAIPRLWDPVMPHVQGMLWLAVLGMLVNGYAAYRLSAGKTLNERVMNWHLIEDVLGWAAVLVVSIVLMFVDLPILDPILSIAFTLFILVNVVRALGSTIKIFLQATPDPALYPAIEERLRALEPVADVHHLHIWSLDGEHHVCTAHLVLRSELTAAQQLALKQDVADQLKPFELAHTTIEFELPDELCRDAD</sequence>
<comment type="subcellular location">
    <subcellularLocation>
        <location evidence="1">Membrane</location>
        <topology evidence="1">Multi-pass membrane protein</topology>
    </subcellularLocation>
</comment>
<dbReference type="EMBL" id="PIPR01000001">
    <property type="protein sequence ID" value="RUO42215.1"/>
    <property type="molecule type" value="Genomic_DNA"/>
</dbReference>
<dbReference type="InterPro" id="IPR002524">
    <property type="entry name" value="Cation_efflux"/>
</dbReference>
<dbReference type="SUPFAM" id="SSF160240">
    <property type="entry name" value="Cation efflux protein cytoplasmic domain-like"/>
    <property type="match status" value="1"/>
</dbReference>
<keyword evidence="8 9" id="KW-0472">Membrane</keyword>
<protein>
    <submittedName>
        <fullName evidence="12">Cation transporter</fullName>
    </submittedName>
</protein>
<dbReference type="SUPFAM" id="SSF161111">
    <property type="entry name" value="Cation efflux protein transmembrane domain-like"/>
    <property type="match status" value="1"/>
</dbReference>
<evidence type="ECO:0000313" key="12">
    <source>
        <dbReference type="EMBL" id="RUO42215.1"/>
    </source>
</evidence>
<name>A0A7Z6ZVR3_9GAMM</name>
<feature type="transmembrane region" description="Helical" evidence="9">
    <location>
        <begin position="91"/>
        <end position="114"/>
    </location>
</feature>
<evidence type="ECO:0000259" key="11">
    <source>
        <dbReference type="Pfam" id="PF16916"/>
    </source>
</evidence>
<evidence type="ECO:0000256" key="1">
    <source>
        <dbReference type="ARBA" id="ARBA00004141"/>
    </source>
</evidence>
<dbReference type="Gene3D" id="1.20.1510.10">
    <property type="entry name" value="Cation efflux protein transmembrane domain"/>
    <property type="match status" value="1"/>
</dbReference>
<dbReference type="NCBIfam" id="TIGR01297">
    <property type="entry name" value="CDF"/>
    <property type="match status" value="1"/>
</dbReference>